<dbReference type="AlphaFoldDB" id="A0AAX2ZFG0"/>
<dbReference type="Pfam" id="PF18152">
    <property type="entry name" value="DAHP_snth_FXD"/>
    <property type="match status" value="1"/>
</dbReference>
<evidence type="ECO:0000313" key="5">
    <source>
        <dbReference type="Proteomes" id="UP001198983"/>
    </source>
</evidence>
<dbReference type="NCBIfam" id="TIGR01361">
    <property type="entry name" value="DAHP_synth_Bsub"/>
    <property type="match status" value="1"/>
</dbReference>
<evidence type="ECO:0000259" key="3">
    <source>
        <dbReference type="Pfam" id="PF18152"/>
    </source>
</evidence>
<feature type="domain" description="DAHP synthetase I/KDSA" evidence="2">
    <location>
        <begin position="91"/>
        <end position="326"/>
    </location>
</feature>
<keyword evidence="1 4" id="KW-0808">Transferase</keyword>
<dbReference type="RefSeq" id="WP_228415633.1">
    <property type="nucleotide sequence ID" value="NZ_CP081135.1"/>
</dbReference>
<dbReference type="KEGG" id="tem:JW646_15910"/>
<dbReference type="SUPFAM" id="SSF51569">
    <property type="entry name" value="Aldolase"/>
    <property type="match status" value="1"/>
</dbReference>
<organism evidence="4 5">
    <name type="scientific">Terrisporobacter hibernicus</name>
    <dbReference type="NCBI Taxonomy" id="2813371"/>
    <lineage>
        <taxon>Bacteria</taxon>
        <taxon>Bacillati</taxon>
        <taxon>Bacillota</taxon>
        <taxon>Clostridia</taxon>
        <taxon>Peptostreptococcales</taxon>
        <taxon>Peptostreptococcaceae</taxon>
        <taxon>Terrisporobacter</taxon>
    </lineage>
</organism>
<dbReference type="InterPro" id="IPR006218">
    <property type="entry name" value="DAHP1/KDSA"/>
</dbReference>
<dbReference type="Gene3D" id="3.20.20.70">
    <property type="entry name" value="Aldolase class I"/>
    <property type="match status" value="1"/>
</dbReference>
<protein>
    <submittedName>
        <fullName evidence="4">3-deoxy-7-phosphoheptulonate synthase</fullName>
        <ecNumber evidence="4">2.5.1.54</ecNumber>
    </submittedName>
</protein>
<evidence type="ECO:0000256" key="1">
    <source>
        <dbReference type="ARBA" id="ARBA00022679"/>
    </source>
</evidence>
<dbReference type="EMBL" id="CP081135">
    <property type="protein sequence ID" value="UEL47100.1"/>
    <property type="molecule type" value="Genomic_DNA"/>
</dbReference>
<dbReference type="PANTHER" id="PTHR43018:SF2">
    <property type="entry name" value="PHOSPHO-2-DEHYDRO-3-DEOXYHEPTONATE ALDOLASE"/>
    <property type="match status" value="1"/>
</dbReference>
<dbReference type="InterPro" id="IPR013785">
    <property type="entry name" value="Aldolase_TIM"/>
</dbReference>
<reference evidence="4 5" key="1">
    <citation type="journal article" date="2023" name="Int. J. Syst. Evol. Microbiol.">
        <title>Terrisporobacter hibernicus sp. nov., isolated from bovine faeces in Northern Ireland.</title>
        <authorList>
            <person name="Mitchell M."/>
            <person name="Nguyen S.V."/>
            <person name="Connor M."/>
            <person name="Fairley D.J."/>
            <person name="Donoghue O."/>
            <person name="Marshall H."/>
            <person name="Koolman L."/>
            <person name="McMullan G."/>
            <person name="Schaffer K.E."/>
            <person name="McGrath J.W."/>
            <person name="Fanning S."/>
        </authorList>
    </citation>
    <scope>NUCLEOTIDE SEQUENCE [LARGE SCALE GENOMIC DNA]</scope>
    <source>
        <strain evidence="4 5">MCA3</strain>
    </source>
</reference>
<dbReference type="GO" id="GO:0003849">
    <property type="term" value="F:3-deoxy-7-phosphoheptulonate synthase activity"/>
    <property type="evidence" value="ECO:0007669"/>
    <property type="project" value="UniProtKB-EC"/>
</dbReference>
<dbReference type="InterPro" id="IPR041071">
    <property type="entry name" value="DAHP_snth_FXD"/>
</dbReference>
<dbReference type="NCBIfam" id="NF009239">
    <property type="entry name" value="PRK12595.1"/>
    <property type="match status" value="1"/>
</dbReference>
<proteinExistence type="predicted"/>
<dbReference type="Pfam" id="PF00793">
    <property type="entry name" value="DAHP_synth_1"/>
    <property type="match status" value="1"/>
</dbReference>
<feature type="domain" description="DAHP synthase ferredoxin-like" evidence="3">
    <location>
        <begin position="1"/>
        <end position="67"/>
    </location>
</feature>
<dbReference type="InterPro" id="IPR006268">
    <property type="entry name" value="DAHP_syn_2"/>
</dbReference>
<accession>A0AAX2ZFG0</accession>
<dbReference type="GO" id="GO:0016832">
    <property type="term" value="F:aldehyde-lyase activity"/>
    <property type="evidence" value="ECO:0007669"/>
    <property type="project" value="InterPro"/>
</dbReference>
<keyword evidence="5" id="KW-1185">Reference proteome</keyword>
<dbReference type="PANTHER" id="PTHR43018">
    <property type="entry name" value="PHOSPHO-2-DEHYDRO-3-DEOXYHEPTONATE ALDOLASE"/>
    <property type="match status" value="1"/>
</dbReference>
<evidence type="ECO:0000259" key="2">
    <source>
        <dbReference type="Pfam" id="PF00793"/>
    </source>
</evidence>
<sequence length="337" mass="36957">MVVILKPGTSEEDINMIIKELESLSVSVDKSKGTECTILGLVGETRNIDPWVIESHEFVQKIMKVQEPFKKANRMFHPENTVVDVCGQKIGGKKIAMIAGPCSVESEEQIKLVAKEVKKYGGGFLRGGAFKPRTSPYSFQGLKYEGLDLLNKAKEESGLPIVTEIMSPCDIPKFVECADIIQVGARNMQNFDLLKELGKTNKPILLKRGLSATIEELLMSAEYIMAGGNENVILCERGIRTFETYTRNTLDLSMIPAIKKLSHLPVVVDPSHGTGKWWMVESLSKAAIAVGADGLIIEVHNDPKNALCDGAQSIKPEVFADLMDELKIIAGAVGREI</sequence>
<gene>
    <name evidence="4" type="primary">aroF</name>
    <name evidence="4" type="ORF">JW646_15910</name>
</gene>
<dbReference type="Gene3D" id="3.30.70.1140">
    <property type="entry name" value="Phospho-2-dehydro-3-deoxyheptonate aldolase, domain 1"/>
    <property type="match status" value="1"/>
</dbReference>
<dbReference type="NCBIfam" id="NF006421">
    <property type="entry name" value="PRK08673.1"/>
    <property type="match status" value="1"/>
</dbReference>
<name>A0AAX2ZFG0_9FIRM</name>
<evidence type="ECO:0000313" key="4">
    <source>
        <dbReference type="EMBL" id="UEL47100.1"/>
    </source>
</evidence>
<dbReference type="InterPro" id="IPR052899">
    <property type="entry name" value="Class-I_DAHP_synthase"/>
</dbReference>
<dbReference type="Proteomes" id="UP001198983">
    <property type="component" value="Chromosome"/>
</dbReference>
<dbReference type="EC" id="2.5.1.54" evidence="4"/>
<dbReference type="GO" id="GO:0009073">
    <property type="term" value="P:aromatic amino acid family biosynthetic process"/>
    <property type="evidence" value="ECO:0007669"/>
    <property type="project" value="InterPro"/>
</dbReference>